<dbReference type="Pfam" id="PF12804">
    <property type="entry name" value="NTP_transf_3"/>
    <property type="match status" value="1"/>
</dbReference>
<dbReference type="CDD" id="cd04182">
    <property type="entry name" value="GT_2_like_f"/>
    <property type="match status" value="1"/>
</dbReference>
<dbReference type="Gene3D" id="3.90.550.10">
    <property type="entry name" value="Spore Coat Polysaccharide Biosynthesis Protein SpsA, Chain A"/>
    <property type="match status" value="1"/>
</dbReference>
<protein>
    <submittedName>
        <fullName evidence="3">Nucleotidyltransferase family protein</fullName>
    </submittedName>
</protein>
<dbReference type="EMBL" id="QRAN01000016">
    <property type="protein sequence ID" value="RLQ21062.1"/>
    <property type="molecule type" value="Genomic_DNA"/>
</dbReference>
<dbReference type="GO" id="GO:0016779">
    <property type="term" value="F:nucleotidyltransferase activity"/>
    <property type="evidence" value="ECO:0007669"/>
    <property type="project" value="UniProtKB-ARBA"/>
</dbReference>
<dbReference type="OrthoDB" id="5298023at2"/>
<comment type="caution">
    <text evidence="3">The sequence shown here is derived from an EMBL/GenBank/DDBJ whole genome shotgun (WGS) entry which is preliminary data.</text>
</comment>
<keyword evidence="4" id="KW-1185">Reference proteome</keyword>
<name>A0A3L7DYX6_9GAMM</name>
<keyword evidence="1" id="KW-0460">Magnesium</keyword>
<dbReference type="Proteomes" id="UP000265509">
    <property type="component" value="Unassembled WGS sequence"/>
</dbReference>
<evidence type="ECO:0000313" key="4">
    <source>
        <dbReference type="Proteomes" id="UP000265509"/>
    </source>
</evidence>
<dbReference type="SUPFAM" id="SSF53448">
    <property type="entry name" value="Nucleotide-diphospho-sugar transferases"/>
    <property type="match status" value="1"/>
</dbReference>
<sequence length="198" mass="21035">MTVGVLVLAAGRSRRFGADKRLALLPGGRALIDVFLDELRRSGLPALVCLDTEDRELAASVTERGFPVYRCRTASAGMGATLAEGASQLPDWDGVLIALADMPWVTADTYRAVADSLSPGLICVPTCNGRRGHPVGFGRCFFQPLAELGGDVGARELVQRHADRVVALAVADAGIHRDIDRPEDIERSIATGMPGRDG</sequence>
<dbReference type="InterPro" id="IPR029044">
    <property type="entry name" value="Nucleotide-diphossugar_trans"/>
</dbReference>
<gene>
    <name evidence="3" type="ORF">DWB85_14285</name>
</gene>
<proteinExistence type="predicted"/>
<dbReference type="PANTHER" id="PTHR43777:SF1">
    <property type="entry name" value="MOLYBDENUM COFACTOR CYTIDYLYLTRANSFERASE"/>
    <property type="match status" value="1"/>
</dbReference>
<evidence type="ECO:0000313" key="3">
    <source>
        <dbReference type="EMBL" id="RLQ21062.1"/>
    </source>
</evidence>
<dbReference type="RefSeq" id="WP_117955955.1">
    <property type="nucleotide sequence ID" value="NZ_QRAN01000016.1"/>
</dbReference>
<evidence type="ECO:0000259" key="2">
    <source>
        <dbReference type="Pfam" id="PF12804"/>
    </source>
</evidence>
<reference evidence="3 4" key="1">
    <citation type="submission" date="2018-07" db="EMBL/GenBank/DDBJ databases">
        <title>Halioglobus sp. genome submission.</title>
        <authorList>
            <person name="Ye M.-Q."/>
            <person name="Du Z.-J."/>
        </authorList>
    </citation>
    <scope>NUCLEOTIDE SEQUENCE [LARGE SCALE GENOMIC DNA]</scope>
    <source>
        <strain evidence="3 4">U0301</strain>
    </source>
</reference>
<organism evidence="3 4">
    <name type="scientific">Seongchinamella sediminis</name>
    <dbReference type="NCBI Taxonomy" id="2283635"/>
    <lineage>
        <taxon>Bacteria</taxon>
        <taxon>Pseudomonadati</taxon>
        <taxon>Pseudomonadota</taxon>
        <taxon>Gammaproteobacteria</taxon>
        <taxon>Cellvibrionales</taxon>
        <taxon>Halieaceae</taxon>
        <taxon>Seongchinamella</taxon>
    </lineage>
</organism>
<dbReference type="PANTHER" id="PTHR43777">
    <property type="entry name" value="MOLYBDENUM COFACTOR CYTIDYLYLTRANSFERASE"/>
    <property type="match status" value="1"/>
</dbReference>
<feature type="domain" description="MobA-like NTP transferase" evidence="2">
    <location>
        <begin position="5"/>
        <end position="163"/>
    </location>
</feature>
<accession>A0A3L7DYX6</accession>
<dbReference type="AlphaFoldDB" id="A0A3L7DYX6"/>
<keyword evidence="3" id="KW-0808">Transferase</keyword>
<dbReference type="InterPro" id="IPR025877">
    <property type="entry name" value="MobA-like_NTP_Trfase"/>
</dbReference>
<evidence type="ECO:0000256" key="1">
    <source>
        <dbReference type="ARBA" id="ARBA00022842"/>
    </source>
</evidence>